<reference evidence="3" key="1">
    <citation type="journal article" date="2019" name="Int. J. Syst. Evol. Microbiol.">
        <title>The Global Catalogue of Microorganisms (GCM) 10K type strain sequencing project: providing services to taxonomists for standard genome sequencing and annotation.</title>
        <authorList>
            <consortium name="The Broad Institute Genomics Platform"/>
            <consortium name="The Broad Institute Genome Sequencing Center for Infectious Disease"/>
            <person name="Wu L."/>
            <person name="Ma J."/>
        </authorList>
    </citation>
    <scope>NUCLEOTIDE SEQUENCE [LARGE SCALE GENOMIC DNA]</scope>
    <source>
        <strain evidence="3">JCM 11896</strain>
    </source>
</reference>
<dbReference type="Proteomes" id="UP001501414">
    <property type="component" value="Unassembled WGS sequence"/>
</dbReference>
<protein>
    <submittedName>
        <fullName evidence="2">Uncharacterized protein</fullName>
    </submittedName>
</protein>
<dbReference type="EMBL" id="BAAAJK010000007">
    <property type="protein sequence ID" value="GAA1387135.1"/>
    <property type="molecule type" value="Genomic_DNA"/>
</dbReference>
<name>A0ABP4IC84_9PSEU</name>
<feature type="compositionally biased region" description="Pro residues" evidence="1">
    <location>
        <begin position="37"/>
        <end position="46"/>
    </location>
</feature>
<comment type="caution">
    <text evidence="2">The sequence shown here is derived from an EMBL/GenBank/DDBJ whole genome shotgun (WGS) entry which is preliminary data.</text>
</comment>
<sequence length="131" mass="13527">MHLHLHGAGVTMDAPPHTNRRRAVSVPPAGARQVPSPTLPVEPSVPAPEQNVAVTCARDGYSHVVPHAVLADSLASGTGHCTAMCGHVVLPASLAAPPGDSCLLCAETTGIGRRAPRRRSWASLARSARTP</sequence>
<gene>
    <name evidence="2" type="ORF">GCM10009613_22220</name>
</gene>
<organism evidence="2 3">
    <name type="scientific">Pseudonocardia kongjuensis</name>
    <dbReference type="NCBI Taxonomy" id="102227"/>
    <lineage>
        <taxon>Bacteria</taxon>
        <taxon>Bacillati</taxon>
        <taxon>Actinomycetota</taxon>
        <taxon>Actinomycetes</taxon>
        <taxon>Pseudonocardiales</taxon>
        <taxon>Pseudonocardiaceae</taxon>
        <taxon>Pseudonocardia</taxon>
    </lineage>
</organism>
<feature type="region of interest" description="Disordered" evidence="1">
    <location>
        <begin position="1"/>
        <end position="46"/>
    </location>
</feature>
<keyword evidence="3" id="KW-1185">Reference proteome</keyword>
<evidence type="ECO:0000313" key="2">
    <source>
        <dbReference type="EMBL" id="GAA1387135.1"/>
    </source>
</evidence>
<evidence type="ECO:0000313" key="3">
    <source>
        <dbReference type="Proteomes" id="UP001501414"/>
    </source>
</evidence>
<evidence type="ECO:0000256" key="1">
    <source>
        <dbReference type="SAM" id="MobiDB-lite"/>
    </source>
</evidence>
<proteinExistence type="predicted"/>
<accession>A0ABP4IC84</accession>